<evidence type="ECO:0000313" key="5">
    <source>
        <dbReference type="EMBL" id="EMS73556.1"/>
    </source>
</evidence>
<keyword evidence="2 5" id="KW-0378">Hydrolase</keyword>
<dbReference type="InterPro" id="IPR008979">
    <property type="entry name" value="Galactose-bd-like_sf"/>
</dbReference>
<name>S0FT96_RUMCE</name>
<dbReference type="PANTHER" id="PTHR22901:SF0">
    <property type="entry name" value="SIALATE O-ACETYLESTERASE"/>
    <property type="match status" value="1"/>
</dbReference>
<dbReference type="GO" id="GO:0001681">
    <property type="term" value="F:sialate O-acetylesterase activity"/>
    <property type="evidence" value="ECO:0007669"/>
    <property type="project" value="InterPro"/>
</dbReference>
<accession>S0FT96</accession>
<dbReference type="InterPro" id="IPR036514">
    <property type="entry name" value="SGNH_hydro_sf"/>
</dbReference>
<evidence type="ECO:0000256" key="2">
    <source>
        <dbReference type="ARBA" id="ARBA00022801"/>
    </source>
</evidence>
<dbReference type="Proteomes" id="UP000014155">
    <property type="component" value="Unassembled WGS sequence"/>
</dbReference>
<dbReference type="EMBL" id="AORV01000017">
    <property type="protein sequence ID" value="EMS73556.1"/>
    <property type="molecule type" value="Genomic_DNA"/>
</dbReference>
<dbReference type="eggNOG" id="COG3250">
    <property type="taxonomic scope" value="Bacteria"/>
</dbReference>
<dbReference type="SUPFAM" id="SSF52266">
    <property type="entry name" value="SGNH hydrolase"/>
    <property type="match status" value="1"/>
</dbReference>
<dbReference type="InterPro" id="IPR039329">
    <property type="entry name" value="SIAE"/>
</dbReference>
<sequence>MDKTQDTGSKDRRLKLPRLISDGMVLQRGTAVRIWGWAGAGEDVRVEFIGKCYKSRADEEGCWEIFLEDLKAGGPYDMEIKASTAIRVRDVLVGEVWVCSGQSNMELPMERVKDQYPADMVNCDYPQIRHFNVALRYEFNTPHTDLAEGSWEAASPETIRGFSAVGYFFARAIHEKYQVPVGFIKAAIGGSPIESWVSEAALKSYPEVLERLLPYKDGDYIKEVLTSDEKATNSWYANLDKHDAGMTSGEFPWYSDEVDTSGWEDMDLPARFENEGLEGLNGAVWFRKEIEVPENMLNKPARLWLGRIVDSDKTYVNGKFVGEITYQYPPRKYDIPADLLRKGKNTITVRVTSNNGNGEFISGKPYMLTAGGHIIDLTGQWKYRVGAVCGPLPEATFIQWQPTALYNGMLAPLTNYTVKGALWYQGESNTSRPSEYFSLMKTMIENWRQEWKQSNLPFIFVQLPNYGTADILPSESQWAQLREAQLDSLQIPGTAMAVAIDLGEWNDMHPLRKKDVGERLALAARSEAYGEEIISSGPIFKDMKIKNNRITIEFFNIGSGLKAGNGKELKHFAIAGDDEIFKWAEARIEGNTVVVWNDSISMPKAVRYAWADNPEAANLINEEGLPASPFRTDR</sequence>
<dbReference type="InterPro" id="IPR006104">
    <property type="entry name" value="Glyco_hydro_2_N"/>
</dbReference>
<dbReference type="PANTHER" id="PTHR22901">
    <property type="entry name" value="SIALATE O-ACETYLESTERASE"/>
    <property type="match status" value="1"/>
</dbReference>
<feature type="domain" description="Glycosyl hydrolases family 2 sugar binding" evidence="3">
    <location>
        <begin position="227"/>
        <end position="364"/>
    </location>
</feature>
<evidence type="ECO:0008006" key="7">
    <source>
        <dbReference type="Google" id="ProtNLM"/>
    </source>
</evidence>
<reference evidence="5 6" key="1">
    <citation type="journal article" date="2013" name="Genome Announc.">
        <title>Draft Genome Sequence of the Cellulolytic, Mesophilic, Anaerobic Bacterium Clostridium termitidis Strain CT1112 (DSM 5398).</title>
        <authorList>
            <person name="Lal S."/>
            <person name="Ramachandran U."/>
            <person name="Zhang X."/>
            <person name="Munir R."/>
            <person name="Sparling R."/>
            <person name="Levin D.B."/>
        </authorList>
    </citation>
    <scope>NUCLEOTIDE SEQUENCE [LARGE SCALE GENOMIC DNA]</scope>
    <source>
        <strain evidence="5 6">CT1112</strain>
    </source>
</reference>
<dbReference type="SUPFAM" id="SSF49785">
    <property type="entry name" value="Galactose-binding domain-like"/>
    <property type="match status" value="1"/>
</dbReference>
<evidence type="ECO:0000256" key="1">
    <source>
        <dbReference type="ARBA" id="ARBA00007401"/>
    </source>
</evidence>
<keyword evidence="6" id="KW-1185">Reference proteome</keyword>
<feature type="domain" description="Sialate O-acetylesterase" evidence="4">
    <location>
        <begin position="95"/>
        <end position="212"/>
    </location>
</feature>
<proteinExistence type="inferred from homology"/>
<dbReference type="GO" id="GO:0004553">
    <property type="term" value="F:hydrolase activity, hydrolyzing O-glycosyl compounds"/>
    <property type="evidence" value="ECO:0007669"/>
    <property type="project" value="InterPro"/>
</dbReference>
<evidence type="ECO:0000313" key="6">
    <source>
        <dbReference type="Proteomes" id="UP000014155"/>
    </source>
</evidence>
<organism evidence="5 6">
    <name type="scientific">Ruminiclostridium cellobioparum subsp. termitidis CT1112</name>
    <dbReference type="NCBI Taxonomy" id="1195236"/>
    <lineage>
        <taxon>Bacteria</taxon>
        <taxon>Bacillati</taxon>
        <taxon>Bacillota</taxon>
        <taxon>Clostridia</taxon>
        <taxon>Eubacteriales</taxon>
        <taxon>Oscillospiraceae</taxon>
        <taxon>Ruminiclostridium</taxon>
    </lineage>
</organism>
<dbReference type="InterPro" id="IPR005181">
    <property type="entry name" value="SASA"/>
</dbReference>
<dbReference type="RefSeq" id="WP_004623696.1">
    <property type="nucleotide sequence ID" value="NZ_AORV01000017.1"/>
</dbReference>
<dbReference type="Gene3D" id="3.40.50.1110">
    <property type="entry name" value="SGNH hydrolase"/>
    <property type="match status" value="2"/>
</dbReference>
<dbReference type="AlphaFoldDB" id="S0FT96"/>
<protein>
    <recommendedName>
        <fullName evidence="7">Sialate O-acetylesterase</fullName>
    </recommendedName>
</protein>
<dbReference type="PATRIC" id="fig|1195236.3.peg.696"/>
<comment type="caution">
    <text evidence="5">The sequence shown here is derived from an EMBL/GenBank/DDBJ whole genome shotgun (WGS) entry which is preliminary data.</text>
</comment>
<dbReference type="STRING" id="1195236.CTER_0388"/>
<gene>
    <name evidence="5" type="ORF">CTER_0388</name>
</gene>
<dbReference type="Pfam" id="PF02837">
    <property type="entry name" value="Glyco_hydro_2_N"/>
    <property type="match status" value="1"/>
</dbReference>
<evidence type="ECO:0000259" key="4">
    <source>
        <dbReference type="Pfam" id="PF03629"/>
    </source>
</evidence>
<feature type="domain" description="Sialate O-acetylesterase" evidence="4">
    <location>
        <begin position="397"/>
        <end position="521"/>
    </location>
</feature>
<evidence type="ECO:0000259" key="3">
    <source>
        <dbReference type="Pfam" id="PF02837"/>
    </source>
</evidence>
<comment type="similarity">
    <text evidence="1">Belongs to the glycosyl hydrolase 2 family.</text>
</comment>
<dbReference type="GO" id="GO:0005975">
    <property type="term" value="P:carbohydrate metabolic process"/>
    <property type="evidence" value="ECO:0007669"/>
    <property type="project" value="InterPro"/>
</dbReference>
<dbReference type="Pfam" id="PF03629">
    <property type="entry name" value="SASA"/>
    <property type="match status" value="2"/>
</dbReference>